<dbReference type="Ensembl" id="ENSGACT00000011964.2">
    <property type="protein sequence ID" value="ENSGACP00000011940.2"/>
    <property type="gene ID" value="ENSGACG00000009035.2"/>
</dbReference>
<dbReference type="Bgee" id="ENSGACG00000009035">
    <property type="expression patterns" value="Expressed in heart and 11 other cell types or tissues"/>
</dbReference>
<evidence type="ECO:0000256" key="2">
    <source>
        <dbReference type="ARBA" id="ARBA00023136"/>
    </source>
</evidence>
<dbReference type="InterPro" id="IPR036179">
    <property type="entry name" value="Ig-like_dom_sf"/>
</dbReference>
<protein>
    <submittedName>
        <fullName evidence="6">Melanoma cell adhesion molecule b</fullName>
    </submittedName>
</protein>
<dbReference type="GO" id="GO:0043184">
    <property type="term" value="F:vascular endothelial growth factor receptor 2 binding"/>
    <property type="evidence" value="ECO:0007669"/>
    <property type="project" value="TreeGrafter"/>
</dbReference>
<keyword evidence="3" id="KW-1015">Disulfide bond</keyword>
<dbReference type="InterPro" id="IPR013162">
    <property type="entry name" value="CD80_C2-set"/>
</dbReference>
<dbReference type="GO" id="GO:0044291">
    <property type="term" value="C:cell-cell contact zone"/>
    <property type="evidence" value="ECO:0007669"/>
    <property type="project" value="TreeGrafter"/>
</dbReference>
<dbReference type="PANTHER" id="PTHR45889">
    <property type="entry name" value="IG-LIKE DOMAIN-CONTAINING PROTEIN"/>
    <property type="match status" value="1"/>
</dbReference>
<dbReference type="SMART" id="SM00409">
    <property type="entry name" value="IG"/>
    <property type="match status" value="3"/>
</dbReference>
<proteinExistence type="predicted"/>
<dbReference type="Gene3D" id="2.60.40.10">
    <property type="entry name" value="Immunoglobulins"/>
    <property type="match status" value="4"/>
</dbReference>
<dbReference type="GeneTree" id="ENSGT00940000155838"/>
<keyword evidence="2 4" id="KW-0472">Membrane</keyword>
<dbReference type="InterPro" id="IPR007110">
    <property type="entry name" value="Ig-like_dom"/>
</dbReference>
<sequence length="597" mass="65349">MRFSLIHRLSLSVAAKVEVSMEDRVEVFKGETTPITCMFTLPEGVSGVIIEWFYVSCSNPDARVNRGWCVYACVTFYKVVTKGTQFTDRMSVNGTVASGVIVMTISDVQVDDGVEFICSIRDLVEGTANGRTTLKVFAKPDLPTIEGVKTGFSINEHSLSKIGTCEVKNGFPKPNITWYRNKTPVRPAPGVLEVVPSSILGSNGLFTVKSELNMVVKKEDKDDLFYCEINFFVPAGWGMTETSAINITVYYPSTAVDVWVESPKGIIKEGDSIELHCRGNGNMPSSILTFHHNGEDYTPENNVMVFHNVTRLSNGVYECISTDTDTFKEIKGKTVVFVNYLDAAVVVPEDTVLLDLGGELTATCNALSSLQTETVWMKFGEEVSRGHSLILKNVTFDSAGTYLCLVTVEGMETNGTLNVKVQGPPQIMKSDHTEMEESSETTVNLSCNVRGFPTPNTPLKCLYCSYVLWNAARCRPVSHCPASCCHLLRNPSSVTNPCRRCASPPPEGTGVVIAVVIICILLLAILGSVLYFLYKKGKICGRSGKQSLTKEKSGKDNIVVEMKNDNTEEAVLLGVNGEKQTPRNQVDTCCWNEGVAA</sequence>
<feature type="domain" description="Ig-like" evidence="5">
    <location>
        <begin position="342"/>
        <end position="418"/>
    </location>
</feature>
<dbReference type="PROSITE" id="PS50835">
    <property type="entry name" value="IG_LIKE"/>
    <property type="match status" value="3"/>
</dbReference>
<dbReference type="InterPro" id="IPR003599">
    <property type="entry name" value="Ig_sub"/>
</dbReference>
<name>G3P2W7_GASAC</name>
<keyword evidence="4" id="KW-1133">Transmembrane helix</keyword>
<evidence type="ECO:0000256" key="1">
    <source>
        <dbReference type="ARBA" id="ARBA00004167"/>
    </source>
</evidence>
<dbReference type="GO" id="GO:0061041">
    <property type="term" value="P:regulation of wound healing"/>
    <property type="evidence" value="ECO:0007669"/>
    <property type="project" value="TreeGrafter"/>
</dbReference>
<keyword evidence="7" id="KW-1185">Reference proteome</keyword>
<dbReference type="InterPro" id="IPR013783">
    <property type="entry name" value="Ig-like_fold"/>
</dbReference>
<dbReference type="GO" id="GO:0007156">
    <property type="term" value="P:homophilic cell adhesion via plasma membrane adhesion molecules"/>
    <property type="evidence" value="ECO:0007669"/>
    <property type="project" value="TreeGrafter"/>
</dbReference>
<feature type="domain" description="Ig-like" evidence="5">
    <location>
        <begin position="252"/>
        <end position="331"/>
    </location>
</feature>
<dbReference type="PANTHER" id="PTHR45889:SF3">
    <property type="entry name" value="CELL ADHESION MOLECULE 4"/>
    <property type="match status" value="1"/>
</dbReference>
<keyword evidence="4" id="KW-0812">Transmembrane</keyword>
<comment type="subcellular location">
    <subcellularLocation>
        <location evidence="1">Membrane</location>
        <topology evidence="1">Single-pass membrane protein</topology>
    </subcellularLocation>
</comment>
<reference evidence="6" key="3">
    <citation type="submission" date="2025-09" db="UniProtKB">
        <authorList>
            <consortium name="Ensembl"/>
        </authorList>
    </citation>
    <scope>IDENTIFICATION</scope>
</reference>
<dbReference type="Pfam" id="PF08205">
    <property type="entry name" value="C2-set_2"/>
    <property type="match status" value="1"/>
</dbReference>
<evidence type="ECO:0000256" key="3">
    <source>
        <dbReference type="ARBA" id="ARBA00023157"/>
    </source>
</evidence>
<reference evidence="6" key="2">
    <citation type="submission" date="2025-08" db="UniProtKB">
        <authorList>
            <consortium name="Ensembl"/>
        </authorList>
    </citation>
    <scope>IDENTIFICATION</scope>
</reference>
<evidence type="ECO:0000313" key="6">
    <source>
        <dbReference type="Ensembl" id="ENSGACP00000011940.2"/>
    </source>
</evidence>
<evidence type="ECO:0000256" key="4">
    <source>
        <dbReference type="SAM" id="Phobius"/>
    </source>
</evidence>
<evidence type="ECO:0000313" key="7">
    <source>
        <dbReference type="Proteomes" id="UP000007635"/>
    </source>
</evidence>
<dbReference type="GO" id="GO:0035020">
    <property type="term" value="P:regulation of Rac protein signal transduction"/>
    <property type="evidence" value="ECO:0007669"/>
    <property type="project" value="TreeGrafter"/>
</dbReference>
<dbReference type="SUPFAM" id="SSF48726">
    <property type="entry name" value="Immunoglobulin"/>
    <property type="match status" value="4"/>
</dbReference>
<organism evidence="6 7">
    <name type="scientific">Gasterosteus aculeatus aculeatus</name>
    <name type="common">three-spined stickleback</name>
    <dbReference type="NCBI Taxonomy" id="481459"/>
    <lineage>
        <taxon>Eukaryota</taxon>
        <taxon>Metazoa</taxon>
        <taxon>Chordata</taxon>
        <taxon>Craniata</taxon>
        <taxon>Vertebrata</taxon>
        <taxon>Euteleostomi</taxon>
        <taxon>Actinopterygii</taxon>
        <taxon>Neopterygii</taxon>
        <taxon>Teleostei</taxon>
        <taxon>Neoteleostei</taxon>
        <taxon>Acanthomorphata</taxon>
        <taxon>Eupercaria</taxon>
        <taxon>Perciformes</taxon>
        <taxon>Cottioidei</taxon>
        <taxon>Gasterosteales</taxon>
        <taxon>Gasterosteidae</taxon>
        <taxon>Gasterosteus</taxon>
    </lineage>
</organism>
<dbReference type="AlphaFoldDB" id="G3P2W7"/>
<reference evidence="6 7" key="1">
    <citation type="journal article" date="2021" name="G3 (Bethesda)">
        <title>Improved contiguity of the threespine stickleback genome using long-read sequencing.</title>
        <authorList>
            <person name="Nath S."/>
            <person name="Shaw D.E."/>
            <person name="White M.A."/>
        </authorList>
    </citation>
    <scope>NUCLEOTIDE SEQUENCE [LARGE SCALE GENOMIC DNA]</scope>
    <source>
        <strain evidence="6 7">Lake Benthic</strain>
    </source>
</reference>
<feature type="domain" description="Ig-like" evidence="5">
    <location>
        <begin position="143"/>
        <end position="246"/>
    </location>
</feature>
<evidence type="ECO:0000259" key="5">
    <source>
        <dbReference type="PROSITE" id="PS50835"/>
    </source>
</evidence>
<feature type="transmembrane region" description="Helical" evidence="4">
    <location>
        <begin position="511"/>
        <end position="534"/>
    </location>
</feature>
<dbReference type="Proteomes" id="UP000007635">
    <property type="component" value="Chromosome I"/>
</dbReference>
<dbReference type="GO" id="GO:0016020">
    <property type="term" value="C:membrane"/>
    <property type="evidence" value="ECO:0007669"/>
    <property type="project" value="UniProtKB-SubCell"/>
</dbReference>
<accession>G3P2W7</accession>